<dbReference type="AlphaFoldDB" id="A0A8S3Y804"/>
<organism evidence="2 3">
    <name type="scientific">Parnassius apollo</name>
    <name type="common">Apollo butterfly</name>
    <name type="synonym">Papilio apollo</name>
    <dbReference type="NCBI Taxonomy" id="110799"/>
    <lineage>
        <taxon>Eukaryota</taxon>
        <taxon>Metazoa</taxon>
        <taxon>Ecdysozoa</taxon>
        <taxon>Arthropoda</taxon>
        <taxon>Hexapoda</taxon>
        <taxon>Insecta</taxon>
        <taxon>Pterygota</taxon>
        <taxon>Neoptera</taxon>
        <taxon>Endopterygota</taxon>
        <taxon>Lepidoptera</taxon>
        <taxon>Glossata</taxon>
        <taxon>Ditrysia</taxon>
        <taxon>Papilionoidea</taxon>
        <taxon>Papilionidae</taxon>
        <taxon>Parnassiinae</taxon>
        <taxon>Parnassini</taxon>
        <taxon>Parnassius</taxon>
        <taxon>Parnassius</taxon>
    </lineage>
</organism>
<gene>
    <name evidence="2" type="ORF">PAPOLLO_LOCUS24681</name>
</gene>
<dbReference type="GO" id="GO:0003735">
    <property type="term" value="F:structural constituent of ribosome"/>
    <property type="evidence" value="ECO:0007669"/>
    <property type="project" value="InterPro"/>
</dbReference>
<dbReference type="GO" id="GO:0005840">
    <property type="term" value="C:ribosome"/>
    <property type="evidence" value="ECO:0007669"/>
    <property type="project" value="InterPro"/>
</dbReference>
<proteinExistence type="predicted"/>
<evidence type="ECO:0000259" key="1">
    <source>
        <dbReference type="Pfam" id="PF10484"/>
    </source>
</evidence>
<dbReference type="Pfam" id="PF10484">
    <property type="entry name" value="MRP-S23"/>
    <property type="match status" value="1"/>
</dbReference>
<evidence type="ECO:0000313" key="3">
    <source>
        <dbReference type="Proteomes" id="UP000691718"/>
    </source>
</evidence>
<keyword evidence="3" id="KW-1185">Reference proteome</keyword>
<dbReference type="OrthoDB" id="10012356at2759"/>
<name>A0A8S3Y804_PARAO</name>
<protein>
    <submittedName>
        <fullName evidence="2">(apollo) hypothetical protein</fullName>
    </submittedName>
</protein>
<dbReference type="Proteomes" id="UP000691718">
    <property type="component" value="Unassembled WGS sequence"/>
</dbReference>
<sequence length="86" mass="9887">MGARKMTKGISAIVAFCRSNYDPVEGLLTRGAMKPDDRPLWFDVYKTFPSIVEPKFARPKPEANLLDKFFTKKTSQERNFMPRVMA</sequence>
<dbReference type="EMBL" id="CAJQZP010001486">
    <property type="protein sequence ID" value="CAG5050082.1"/>
    <property type="molecule type" value="Genomic_DNA"/>
</dbReference>
<dbReference type="InterPro" id="IPR023611">
    <property type="entry name" value="mS23_dom_met"/>
</dbReference>
<reference evidence="2" key="1">
    <citation type="submission" date="2021-04" db="EMBL/GenBank/DDBJ databases">
        <authorList>
            <person name="Tunstrom K."/>
        </authorList>
    </citation>
    <scope>NUCLEOTIDE SEQUENCE</scope>
</reference>
<comment type="caution">
    <text evidence="2">The sequence shown here is derived from an EMBL/GenBank/DDBJ whole genome shotgun (WGS) entry which is preliminary data.</text>
</comment>
<accession>A0A8S3Y804</accession>
<dbReference type="GO" id="GO:0006412">
    <property type="term" value="P:translation"/>
    <property type="evidence" value="ECO:0007669"/>
    <property type="project" value="InterPro"/>
</dbReference>
<evidence type="ECO:0000313" key="2">
    <source>
        <dbReference type="EMBL" id="CAG5050082.1"/>
    </source>
</evidence>
<feature type="domain" description="Small ribosomal subunit protein mS23 conserved" evidence="1">
    <location>
        <begin position="22"/>
        <end position="63"/>
    </location>
</feature>